<accession>A0A1W1XWC6</accession>
<feature type="region of interest" description="Disordered" evidence="1">
    <location>
        <begin position="44"/>
        <end position="63"/>
    </location>
</feature>
<evidence type="ECO:0000256" key="1">
    <source>
        <dbReference type="SAM" id="MobiDB-lite"/>
    </source>
</evidence>
<name>A0A1W1XWC6_9BACT</name>
<dbReference type="STRING" id="1121390.SAMN02746041_03221"/>
<dbReference type="AlphaFoldDB" id="A0A1W1XWC6"/>
<dbReference type="EMBL" id="FWXF01000030">
    <property type="protein sequence ID" value="SMC28269.1"/>
    <property type="molecule type" value="Genomic_DNA"/>
</dbReference>
<proteinExistence type="predicted"/>
<dbReference type="Proteomes" id="UP000192783">
    <property type="component" value="Unassembled WGS sequence"/>
</dbReference>
<evidence type="ECO:0000313" key="3">
    <source>
        <dbReference type="Proteomes" id="UP000192783"/>
    </source>
</evidence>
<feature type="compositionally biased region" description="Polar residues" evidence="1">
    <location>
        <begin position="48"/>
        <end position="57"/>
    </location>
</feature>
<keyword evidence="3" id="KW-1185">Reference proteome</keyword>
<reference evidence="2 3" key="1">
    <citation type="submission" date="2017-04" db="EMBL/GenBank/DDBJ databases">
        <authorList>
            <person name="Afonso C.L."/>
            <person name="Miller P.J."/>
            <person name="Scott M.A."/>
            <person name="Spackman E."/>
            <person name="Goraichik I."/>
            <person name="Dimitrov K.M."/>
            <person name="Suarez D.L."/>
            <person name="Swayne D.E."/>
        </authorList>
    </citation>
    <scope>NUCLEOTIDE SEQUENCE [LARGE SCALE GENOMIC DNA]</scope>
    <source>
        <strain evidence="2 3">DSM 13146</strain>
    </source>
</reference>
<organism evidence="2 3">
    <name type="scientific">Desulfacinum hydrothermale DSM 13146</name>
    <dbReference type="NCBI Taxonomy" id="1121390"/>
    <lineage>
        <taxon>Bacteria</taxon>
        <taxon>Pseudomonadati</taxon>
        <taxon>Thermodesulfobacteriota</taxon>
        <taxon>Syntrophobacteria</taxon>
        <taxon>Syntrophobacterales</taxon>
        <taxon>Syntrophobacteraceae</taxon>
        <taxon>Desulfacinum</taxon>
    </lineage>
</organism>
<sequence length="63" mass="7034">MCSAKSLERALDYMESLGLKTGAATPQDAELLYLHKQAYLTKVDRDPGTSTVSTSRTRAWKDR</sequence>
<protein>
    <submittedName>
        <fullName evidence="2">Uncharacterized protein</fullName>
    </submittedName>
</protein>
<evidence type="ECO:0000313" key="2">
    <source>
        <dbReference type="EMBL" id="SMC28269.1"/>
    </source>
</evidence>
<gene>
    <name evidence="2" type="ORF">SAMN02746041_03221</name>
</gene>